<feature type="compositionally biased region" description="Polar residues" evidence="1">
    <location>
        <begin position="86"/>
        <end position="104"/>
    </location>
</feature>
<dbReference type="RefSeq" id="XP_020433395.1">
    <property type="nucleotide sequence ID" value="XM_020576983.1"/>
</dbReference>
<keyword evidence="4" id="KW-1185">Reference proteome</keyword>
<dbReference type="STRING" id="670386.D3BC94"/>
<dbReference type="InterPro" id="IPR018556">
    <property type="entry name" value="SPIN90/Ldb17_LRD"/>
</dbReference>
<protein>
    <recommendedName>
        <fullName evidence="2">SPIN90/Ldb17 leucine-rich domain-containing protein</fullName>
    </recommendedName>
</protein>
<accession>D3BC94</accession>
<gene>
    <name evidence="3" type="ORF">PPL_06118</name>
</gene>
<dbReference type="GO" id="GO:0006897">
    <property type="term" value="P:endocytosis"/>
    <property type="evidence" value="ECO:0007669"/>
    <property type="project" value="TreeGrafter"/>
</dbReference>
<dbReference type="PANTHER" id="PTHR13357:SF1">
    <property type="entry name" value="NCK-INTERACTING PROTEIN WITH SH3 DOMAIN"/>
    <property type="match status" value="1"/>
</dbReference>
<organism evidence="3 4">
    <name type="scientific">Heterostelium pallidum (strain ATCC 26659 / Pp 5 / PN500)</name>
    <name type="common">Cellular slime mold</name>
    <name type="synonym">Polysphondylium pallidum</name>
    <dbReference type="NCBI Taxonomy" id="670386"/>
    <lineage>
        <taxon>Eukaryota</taxon>
        <taxon>Amoebozoa</taxon>
        <taxon>Evosea</taxon>
        <taxon>Eumycetozoa</taxon>
        <taxon>Dictyostelia</taxon>
        <taxon>Acytosteliales</taxon>
        <taxon>Acytosteliaceae</taxon>
        <taxon>Heterostelium</taxon>
    </lineage>
</organism>
<evidence type="ECO:0000313" key="4">
    <source>
        <dbReference type="Proteomes" id="UP000001396"/>
    </source>
</evidence>
<dbReference type="PANTHER" id="PTHR13357">
    <property type="entry name" value="SH3 ADAPTER PROTEIN SPIN90 NCK INTERACTING PROTEIN WITH SH3 DOMAIN"/>
    <property type="match status" value="1"/>
</dbReference>
<dbReference type="Proteomes" id="UP000001396">
    <property type="component" value="Unassembled WGS sequence"/>
</dbReference>
<dbReference type="GeneID" id="31361602"/>
<proteinExistence type="predicted"/>
<dbReference type="EMBL" id="ADBJ01000026">
    <property type="protein sequence ID" value="EFA81277.1"/>
    <property type="molecule type" value="Genomic_DNA"/>
</dbReference>
<evidence type="ECO:0000259" key="2">
    <source>
        <dbReference type="Pfam" id="PF09431"/>
    </source>
</evidence>
<dbReference type="InterPro" id="IPR030125">
    <property type="entry name" value="SPIN90/Ldb17"/>
</dbReference>
<feature type="compositionally biased region" description="Acidic residues" evidence="1">
    <location>
        <begin position="114"/>
        <end position="123"/>
    </location>
</feature>
<feature type="domain" description="SPIN90/Ldb17 leucine-rich" evidence="2">
    <location>
        <begin position="287"/>
        <end position="413"/>
    </location>
</feature>
<reference evidence="3 4" key="1">
    <citation type="journal article" date="2011" name="Genome Res.">
        <title>Phylogeny-wide analysis of social amoeba genomes highlights ancient origins for complex intercellular communication.</title>
        <authorList>
            <person name="Heidel A.J."/>
            <person name="Lawal H.M."/>
            <person name="Felder M."/>
            <person name="Schilde C."/>
            <person name="Helps N.R."/>
            <person name="Tunggal B."/>
            <person name="Rivero F."/>
            <person name="John U."/>
            <person name="Schleicher M."/>
            <person name="Eichinger L."/>
            <person name="Platzer M."/>
            <person name="Noegel A.A."/>
            <person name="Schaap P."/>
            <person name="Gloeckner G."/>
        </authorList>
    </citation>
    <scope>NUCLEOTIDE SEQUENCE [LARGE SCALE GENOMIC DNA]</scope>
    <source>
        <strain evidence="4">ATCC 26659 / Pp 5 / PN500</strain>
    </source>
</reference>
<name>D3BC94_HETP5</name>
<feature type="region of interest" description="Disordered" evidence="1">
    <location>
        <begin position="76"/>
        <end position="136"/>
    </location>
</feature>
<dbReference type="AlphaFoldDB" id="D3BC94"/>
<sequence>MDTSTLVKEFNSLIRKAKESERDNIQISLNFYKQAYKLLPNAPNLSKKIESLERKLVKIQAELLKEDWVQIEGNSIDIKTSGGGTSNAPITSSPTIFNDSNTSDGIDDFSIKQEDEDDDDDEQNNNNNNSNNMGEEDLDDFIKVDATSIEDIDTLIDKLKLMDIDVALKLLQQNDFFVIRSMCKHAQQSEDVNYISEIVYFLNGIGNQVEGVFSLLVSELAWIIPNCFMVEETKAAQHLLLLAAIFTQTGPLPATELAKLDETFLDELIDLGFKYLDYYDTKWLNIFYNTLLAYQSQIIVNDGYSPLIHKLYTMQKAPELGPELIALLNRDKFDYGLIGQSLSLVSDIFSYSTEHKVSCFFYSSDIPIIIDILVRNIHNLNELDPLRWQYLDVLYIVLSHEHFQQTQYHVDDIITVLTDMLDEDYAEKDPRTALVSRSILDLIQQQSYQ</sequence>
<evidence type="ECO:0000256" key="1">
    <source>
        <dbReference type="SAM" id="MobiDB-lite"/>
    </source>
</evidence>
<dbReference type="InParanoid" id="D3BC94"/>
<feature type="compositionally biased region" description="Low complexity" evidence="1">
    <location>
        <begin position="124"/>
        <end position="133"/>
    </location>
</feature>
<dbReference type="GO" id="GO:0071933">
    <property type="term" value="F:Arp2/3 complex binding"/>
    <property type="evidence" value="ECO:0007669"/>
    <property type="project" value="TreeGrafter"/>
</dbReference>
<dbReference type="OMA" id="WIIPNCF"/>
<dbReference type="Pfam" id="PF09431">
    <property type="entry name" value="SPIN90_LRD"/>
    <property type="match status" value="1"/>
</dbReference>
<comment type="caution">
    <text evidence="3">The sequence shown here is derived from an EMBL/GenBank/DDBJ whole genome shotgun (WGS) entry which is preliminary data.</text>
</comment>
<evidence type="ECO:0000313" key="3">
    <source>
        <dbReference type="EMBL" id="EFA81277.1"/>
    </source>
</evidence>